<name>A0A414DFV0_MEDGN</name>
<sequence>MRTESNIKPLVQHEIEALPKMVGRTCTVIFYENIEGPIEKEEGDQVYTYDRYTLETQYRENLEESIEKNREAWLQKAIKAEQEGEEKTEMEILQEQVASLQDENAALKASNEELSGIVDDLIVASLGGEENV</sequence>
<proteinExistence type="predicted"/>
<dbReference type="AlphaFoldDB" id="A0A414DFV0"/>
<organism evidence="2 3">
    <name type="scientific">Mediterraneibacter gnavus</name>
    <name type="common">Ruminococcus gnavus</name>
    <dbReference type="NCBI Taxonomy" id="33038"/>
    <lineage>
        <taxon>Bacteria</taxon>
        <taxon>Bacillati</taxon>
        <taxon>Bacillota</taxon>
        <taxon>Clostridia</taxon>
        <taxon>Lachnospirales</taxon>
        <taxon>Lachnospiraceae</taxon>
        <taxon>Mediterraneibacter</taxon>
    </lineage>
</organism>
<evidence type="ECO:0000313" key="3">
    <source>
        <dbReference type="Proteomes" id="UP000284472"/>
    </source>
</evidence>
<evidence type="ECO:0000256" key="1">
    <source>
        <dbReference type="SAM" id="Coils"/>
    </source>
</evidence>
<gene>
    <name evidence="2" type="ORF">DW812_01405</name>
</gene>
<dbReference type="RefSeq" id="WP_039959148.1">
    <property type="nucleotide sequence ID" value="NZ_CP111084.1"/>
</dbReference>
<dbReference type="GeneID" id="57433355"/>
<feature type="coiled-coil region" evidence="1">
    <location>
        <begin position="63"/>
        <end position="117"/>
    </location>
</feature>
<comment type="caution">
    <text evidence="2">The sequence shown here is derived from an EMBL/GenBank/DDBJ whole genome shotgun (WGS) entry which is preliminary data.</text>
</comment>
<accession>A0A414DFV0</accession>
<dbReference type="EMBL" id="QSIR01000001">
    <property type="protein sequence ID" value="RHD09434.1"/>
    <property type="molecule type" value="Genomic_DNA"/>
</dbReference>
<protein>
    <submittedName>
        <fullName evidence="2">Uncharacterized protein</fullName>
    </submittedName>
</protein>
<keyword evidence="1" id="KW-0175">Coiled coil</keyword>
<dbReference type="Proteomes" id="UP000284472">
    <property type="component" value="Unassembled WGS sequence"/>
</dbReference>
<reference evidence="2 3" key="1">
    <citation type="submission" date="2018-08" db="EMBL/GenBank/DDBJ databases">
        <title>A genome reference for cultivated species of the human gut microbiota.</title>
        <authorList>
            <person name="Zou Y."/>
            <person name="Xue W."/>
            <person name="Luo G."/>
        </authorList>
    </citation>
    <scope>NUCLEOTIDE SEQUENCE [LARGE SCALE GENOMIC DNA]</scope>
    <source>
        <strain evidence="2 3">AM32-6</strain>
    </source>
</reference>
<evidence type="ECO:0000313" key="2">
    <source>
        <dbReference type="EMBL" id="RHD09434.1"/>
    </source>
</evidence>